<evidence type="ECO:0000313" key="3">
    <source>
        <dbReference type="Proteomes" id="UP000243376"/>
    </source>
</evidence>
<dbReference type="Gene3D" id="2.30.42.10">
    <property type="match status" value="1"/>
</dbReference>
<dbReference type="PANTHER" id="PTHR32060">
    <property type="entry name" value="TAIL-SPECIFIC PROTEASE"/>
    <property type="match status" value="1"/>
</dbReference>
<dbReference type="PROSITE" id="PS50106">
    <property type="entry name" value="PDZ"/>
    <property type="match status" value="1"/>
</dbReference>
<dbReference type="AlphaFoldDB" id="A0A2J6WVY7"/>
<dbReference type="CDD" id="cd07562">
    <property type="entry name" value="Peptidase_S41_TRI"/>
    <property type="match status" value="1"/>
</dbReference>
<proteinExistence type="predicted"/>
<dbReference type="GO" id="GO:0006508">
    <property type="term" value="P:proteolysis"/>
    <property type="evidence" value="ECO:0007669"/>
    <property type="project" value="InterPro"/>
</dbReference>
<feature type="domain" description="PDZ" evidence="1">
    <location>
        <begin position="134"/>
        <end position="196"/>
    </location>
</feature>
<dbReference type="SUPFAM" id="SSF50156">
    <property type="entry name" value="PDZ domain-like"/>
    <property type="match status" value="1"/>
</dbReference>
<comment type="caution">
    <text evidence="2">The sequence shown here is derived from an EMBL/GenBank/DDBJ whole genome shotgun (WGS) entry which is preliminary data.</text>
</comment>
<dbReference type="Gene3D" id="3.90.226.10">
    <property type="entry name" value="2-enoyl-CoA Hydratase, Chain A, domain 1"/>
    <property type="match status" value="1"/>
</dbReference>
<sequence length="427" mass="46974">MSVTQLCSTRFHRSLTVWWITGLLIACTTAGPRETAPLPSTTPVPTASPAVTTATPSLSLNATLRQQIFTEVWTTINEHYIDPTFNGVDWGAVRAEYGPRALAADDDDTFFTIIETMVALLRDNHSRFVPPQAVIIEDRLTSGREEQVGIGVTTLQLNDGLLIQHVFPESPAARAGLQPRDRIVTIDGRTFNLSSIEGPVGSRVRLLIVLPEGGSREIELVRERVEGRIEPYIMRMRNDITYVAISTLWVNDMHEQVAAALQRLVSERPLRGIILDLRTNPGGWRAVLSGLLGHFVEGNVGSFVSRKGETPLTITPRDPDLRGLPIAVLIDRSTASYAELLAAILQREAGAVVIGLPSAGNTETIYAYEITGGSRLWVAQEGFRLNDGSDLEGRGVIPTIQPNSDWTRFRIETDPWINLAIEQLSSR</sequence>
<dbReference type="InterPro" id="IPR028204">
    <property type="entry name" value="Tricorn_C1"/>
</dbReference>
<dbReference type="EMBL" id="PNIQ01000958">
    <property type="protein sequence ID" value="PMP75114.1"/>
    <property type="molecule type" value="Genomic_DNA"/>
</dbReference>
<organism evidence="2 3">
    <name type="scientific">Chloroflexus aggregans</name>
    <dbReference type="NCBI Taxonomy" id="152260"/>
    <lineage>
        <taxon>Bacteria</taxon>
        <taxon>Bacillati</taxon>
        <taxon>Chloroflexota</taxon>
        <taxon>Chloroflexia</taxon>
        <taxon>Chloroflexales</taxon>
        <taxon>Chloroflexineae</taxon>
        <taxon>Chloroflexaceae</taxon>
        <taxon>Chloroflexus</taxon>
    </lineage>
</organism>
<reference evidence="2 3" key="1">
    <citation type="submission" date="2018-01" db="EMBL/GenBank/DDBJ databases">
        <title>Metagenomic assembled genomes from two thermal pools in the Uzon Caldera, Kamchatka, Russia.</title>
        <authorList>
            <person name="Wilkins L."/>
            <person name="Ettinger C."/>
        </authorList>
    </citation>
    <scope>NUCLEOTIDE SEQUENCE [LARGE SCALE GENOMIC DNA]</scope>
    <source>
        <strain evidence="2">ZAV-02</strain>
    </source>
</reference>
<evidence type="ECO:0000259" key="1">
    <source>
        <dbReference type="PROSITE" id="PS50106"/>
    </source>
</evidence>
<dbReference type="Proteomes" id="UP000243376">
    <property type="component" value="Unassembled WGS sequence"/>
</dbReference>
<accession>A0A2J6WVY7</accession>
<dbReference type="SMART" id="SM00228">
    <property type="entry name" value="PDZ"/>
    <property type="match status" value="1"/>
</dbReference>
<dbReference type="Pfam" id="PF03572">
    <property type="entry name" value="Peptidase_S41"/>
    <property type="match status" value="1"/>
</dbReference>
<dbReference type="InterPro" id="IPR041489">
    <property type="entry name" value="PDZ_6"/>
</dbReference>
<dbReference type="InterPro" id="IPR005151">
    <property type="entry name" value="Tail-specific_protease"/>
</dbReference>
<dbReference type="InterPro" id="IPR036034">
    <property type="entry name" value="PDZ_sf"/>
</dbReference>
<dbReference type="GO" id="GO:0004175">
    <property type="term" value="F:endopeptidase activity"/>
    <property type="evidence" value="ECO:0007669"/>
    <property type="project" value="TreeGrafter"/>
</dbReference>
<dbReference type="GO" id="GO:0007165">
    <property type="term" value="P:signal transduction"/>
    <property type="evidence" value="ECO:0007669"/>
    <property type="project" value="TreeGrafter"/>
</dbReference>
<gene>
    <name evidence="2" type="ORF">C0184_14260</name>
</gene>
<dbReference type="InterPro" id="IPR001478">
    <property type="entry name" value="PDZ"/>
</dbReference>
<dbReference type="GO" id="GO:0008236">
    <property type="term" value="F:serine-type peptidase activity"/>
    <property type="evidence" value="ECO:0007669"/>
    <property type="project" value="InterPro"/>
</dbReference>
<dbReference type="InterPro" id="IPR029045">
    <property type="entry name" value="ClpP/crotonase-like_dom_sf"/>
</dbReference>
<dbReference type="Pfam" id="PF14684">
    <property type="entry name" value="Tricorn_C1"/>
    <property type="match status" value="1"/>
</dbReference>
<dbReference type="PANTHER" id="PTHR32060:SF30">
    <property type="entry name" value="CARBOXY-TERMINAL PROCESSING PROTEASE CTPA"/>
    <property type="match status" value="1"/>
</dbReference>
<dbReference type="Gene3D" id="3.30.750.44">
    <property type="match status" value="1"/>
</dbReference>
<dbReference type="SMART" id="SM00245">
    <property type="entry name" value="TSPc"/>
    <property type="match status" value="1"/>
</dbReference>
<evidence type="ECO:0000313" key="2">
    <source>
        <dbReference type="EMBL" id="PMP75114.1"/>
    </source>
</evidence>
<dbReference type="Pfam" id="PF17820">
    <property type="entry name" value="PDZ_6"/>
    <property type="match status" value="1"/>
</dbReference>
<dbReference type="SUPFAM" id="SSF52096">
    <property type="entry name" value="ClpP/crotonase"/>
    <property type="match status" value="1"/>
</dbReference>
<dbReference type="GO" id="GO:0030288">
    <property type="term" value="C:outer membrane-bounded periplasmic space"/>
    <property type="evidence" value="ECO:0007669"/>
    <property type="project" value="TreeGrafter"/>
</dbReference>
<protein>
    <submittedName>
        <fullName evidence="2">Peptidase S41</fullName>
    </submittedName>
</protein>
<name>A0A2J6WVY7_9CHLR</name>